<reference evidence="13 14" key="1">
    <citation type="journal article" date="2018" name="New Phytol.">
        <title>Phylogenomics of Endogonaceae and evolution of mycorrhizas within Mucoromycota.</title>
        <authorList>
            <person name="Chang Y."/>
            <person name="Desiro A."/>
            <person name="Na H."/>
            <person name="Sandor L."/>
            <person name="Lipzen A."/>
            <person name="Clum A."/>
            <person name="Barry K."/>
            <person name="Grigoriev I.V."/>
            <person name="Martin F.M."/>
            <person name="Stajich J.E."/>
            <person name="Smith M.E."/>
            <person name="Bonito G."/>
            <person name="Spatafora J.W."/>
        </authorList>
    </citation>
    <scope>NUCLEOTIDE SEQUENCE [LARGE SCALE GENOMIC DNA]</scope>
    <source>
        <strain evidence="13 14">GMNB39</strain>
    </source>
</reference>
<feature type="signal peptide" evidence="11">
    <location>
        <begin position="1"/>
        <end position="19"/>
    </location>
</feature>
<dbReference type="EMBL" id="RBNI01019610">
    <property type="protein sequence ID" value="RUO96802.1"/>
    <property type="molecule type" value="Genomic_DNA"/>
</dbReference>
<dbReference type="InterPro" id="IPR021109">
    <property type="entry name" value="Peptidase_aspartic_dom_sf"/>
</dbReference>
<evidence type="ECO:0000256" key="6">
    <source>
        <dbReference type="ARBA" id="ARBA00023145"/>
    </source>
</evidence>
<protein>
    <submittedName>
        <fullName evidence="13">Rhizopuspepsin 6</fullName>
    </submittedName>
</protein>
<feature type="disulfide bond" evidence="9">
    <location>
        <begin position="315"/>
        <end position="349"/>
    </location>
</feature>
<feature type="active site" evidence="8">
    <location>
        <position position="281"/>
    </location>
</feature>
<evidence type="ECO:0000256" key="10">
    <source>
        <dbReference type="RuleBase" id="RU000454"/>
    </source>
</evidence>
<gene>
    <name evidence="13" type="ORF">BC936DRAFT_141429</name>
</gene>
<dbReference type="InterPro" id="IPR001461">
    <property type="entry name" value="Aspartic_peptidase_A1"/>
</dbReference>
<name>A0A433A281_9FUNG</name>
<dbReference type="Proteomes" id="UP000268093">
    <property type="component" value="Unassembled WGS sequence"/>
</dbReference>
<evidence type="ECO:0000256" key="11">
    <source>
        <dbReference type="SAM" id="SignalP"/>
    </source>
</evidence>
<evidence type="ECO:0000313" key="14">
    <source>
        <dbReference type="Proteomes" id="UP000268093"/>
    </source>
</evidence>
<keyword evidence="4 10" id="KW-0064">Aspartyl protease</keyword>
<proteinExistence type="inferred from homology"/>
<feature type="chain" id="PRO_5019558739" evidence="11">
    <location>
        <begin position="20"/>
        <end position="390"/>
    </location>
</feature>
<comment type="similarity">
    <text evidence="1 10">Belongs to the peptidase A1 family.</text>
</comment>
<sequence length="390" mass="41924">MKTAACIAAIMVAAISVQAIPVNEDGWTVPLHDNPSYIPNATHQVLRTWHKYKKFALSDKIGHISVGTIPFIDDGMDLEYYAFITIGTPGQTFKLVFDTGSSDLWFPYTGCKSTCTDKTLYDPKKSTTYKKDGRPWSLRYGDGSESSGILALDTFDLGGLKIKSQTIDMADTISPQFMQSVIDGILGLAFNTLTTVPGIKTPVDNLLSQKLISNPTFGVWLGKKSHGGGGEYVFGGYNRAKVGGTLTTVAVDNSQGWYAINIKDVSSKGKTLTGSFSGVLDTGTTFLLFPQKVADKIAARFKAKDNGDGTYTINCNASKLADMQLSIAGAKFKVPAADLIYDTNTDGTCIAGFGYANFPFAVLGDVFLKNNYVIFNPTVPQVQIAPLAGI</sequence>
<evidence type="ECO:0000256" key="5">
    <source>
        <dbReference type="ARBA" id="ARBA00022801"/>
    </source>
</evidence>
<evidence type="ECO:0000259" key="12">
    <source>
        <dbReference type="PROSITE" id="PS51767"/>
    </source>
</evidence>
<keyword evidence="5 10" id="KW-0378">Hydrolase</keyword>
<dbReference type="PROSITE" id="PS00141">
    <property type="entry name" value="ASP_PROTEASE"/>
    <property type="match status" value="2"/>
</dbReference>
<dbReference type="GO" id="GO:0004190">
    <property type="term" value="F:aspartic-type endopeptidase activity"/>
    <property type="evidence" value="ECO:0007669"/>
    <property type="project" value="UniProtKB-KW"/>
</dbReference>
<dbReference type="SUPFAM" id="SSF50630">
    <property type="entry name" value="Acid proteases"/>
    <property type="match status" value="1"/>
</dbReference>
<evidence type="ECO:0000256" key="1">
    <source>
        <dbReference type="ARBA" id="ARBA00007447"/>
    </source>
</evidence>
<organism evidence="13 14">
    <name type="scientific">Jimgerdemannia flammicorona</name>
    <dbReference type="NCBI Taxonomy" id="994334"/>
    <lineage>
        <taxon>Eukaryota</taxon>
        <taxon>Fungi</taxon>
        <taxon>Fungi incertae sedis</taxon>
        <taxon>Mucoromycota</taxon>
        <taxon>Mucoromycotina</taxon>
        <taxon>Endogonomycetes</taxon>
        <taxon>Endogonales</taxon>
        <taxon>Endogonaceae</taxon>
        <taxon>Jimgerdemannia</taxon>
    </lineage>
</organism>
<dbReference type="InterPro" id="IPR001969">
    <property type="entry name" value="Aspartic_peptidase_AS"/>
</dbReference>
<dbReference type="Pfam" id="PF00026">
    <property type="entry name" value="Asp"/>
    <property type="match status" value="1"/>
</dbReference>
<keyword evidence="14" id="KW-1185">Reference proteome</keyword>
<feature type="domain" description="Peptidase A1" evidence="12">
    <location>
        <begin position="80"/>
        <end position="385"/>
    </location>
</feature>
<dbReference type="AlphaFoldDB" id="A0A433A281"/>
<evidence type="ECO:0000256" key="7">
    <source>
        <dbReference type="ARBA" id="ARBA00023157"/>
    </source>
</evidence>
<evidence type="ECO:0000256" key="9">
    <source>
        <dbReference type="PIRSR" id="PIRSR601461-2"/>
    </source>
</evidence>
<keyword evidence="7 9" id="KW-1015">Disulfide bond</keyword>
<evidence type="ECO:0000256" key="4">
    <source>
        <dbReference type="ARBA" id="ARBA00022750"/>
    </source>
</evidence>
<comment type="caution">
    <text evidence="13">The sequence shown here is derived from an EMBL/GenBank/DDBJ whole genome shotgun (WGS) entry which is preliminary data.</text>
</comment>
<evidence type="ECO:0000256" key="3">
    <source>
        <dbReference type="ARBA" id="ARBA00022729"/>
    </source>
</evidence>
<dbReference type="Gene3D" id="2.40.70.10">
    <property type="entry name" value="Acid Proteases"/>
    <property type="match status" value="2"/>
</dbReference>
<dbReference type="GO" id="GO:0006508">
    <property type="term" value="P:proteolysis"/>
    <property type="evidence" value="ECO:0007669"/>
    <property type="project" value="UniProtKB-KW"/>
</dbReference>
<dbReference type="InterPro" id="IPR033121">
    <property type="entry name" value="PEPTIDASE_A1"/>
</dbReference>
<dbReference type="PANTHER" id="PTHR47966">
    <property type="entry name" value="BETA-SITE APP-CLEAVING ENZYME, ISOFORM A-RELATED"/>
    <property type="match status" value="1"/>
</dbReference>
<keyword evidence="2 10" id="KW-0645">Protease</keyword>
<dbReference type="PROSITE" id="PS51767">
    <property type="entry name" value="PEPTIDASE_A1"/>
    <property type="match status" value="1"/>
</dbReference>
<evidence type="ECO:0000256" key="8">
    <source>
        <dbReference type="PIRSR" id="PIRSR601461-1"/>
    </source>
</evidence>
<feature type="disulfide bond" evidence="9">
    <location>
        <begin position="111"/>
        <end position="115"/>
    </location>
</feature>
<evidence type="ECO:0000256" key="2">
    <source>
        <dbReference type="ARBA" id="ARBA00022670"/>
    </source>
</evidence>
<dbReference type="PRINTS" id="PR00792">
    <property type="entry name" value="PEPSIN"/>
</dbReference>
<dbReference type="PANTHER" id="PTHR47966:SF1">
    <property type="entry name" value="ASPARTYL PROTEINASE"/>
    <property type="match status" value="1"/>
</dbReference>
<feature type="active site" evidence="8">
    <location>
        <position position="98"/>
    </location>
</feature>
<keyword evidence="3 11" id="KW-0732">Signal</keyword>
<dbReference type="FunFam" id="2.40.70.10:FF:000008">
    <property type="entry name" value="Cathepsin D"/>
    <property type="match status" value="1"/>
</dbReference>
<accession>A0A433A281</accession>
<evidence type="ECO:0000313" key="13">
    <source>
        <dbReference type="EMBL" id="RUO96802.1"/>
    </source>
</evidence>
<keyword evidence="6" id="KW-0865">Zymogen</keyword>
<dbReference type="OrthoDB" id="2747330at2759"/>